<evidence type="ECO:0000313" key="2">
    <source>
        <dbReference type="EMBL" id="CUQ85082.1"/>
    </source>
</evidence>
<name>A0A174ZGN6_9FIRM</name>
<dbReference type="Proteomes" id="UP000078383">
    <property type="component" value="Unassembled WGS sequence"/>
</dbReference>
<reference evidence="2 3" key="1">
    <citation type="submission" date="2015-09" db="EMBL/GenBank/DDBJ databases">
        <authorList>
            <consortium name="Pathogen Informatics"/>
        </authorList>
    </citation>
    <scope>NUCLEOTIDE SEQUENCE [LARGE SCALE GENOMIC DNA]</scope>
    <source>
        <strain evidence="2 3">2789STDY5834889</strain>
    </source>
</reference>
<dbReference type="OrthoDB" id="2059557at2"/>
<keyword evidence="1" id="KW-0472">Membrane</keyword>
<protein>
    <submittedName>
        <fullName evidence="2">Uncharacterized protein</fullName>
    </submittedName>
</protein>
<sequence length="208" mass="23973">MNEMIAWMNSNNGFVMAVLTFVYVIATIFICVFNGKSASATRRQTEEAQRQFEENNRAHVIPRFVTLEGQLYCLAFHNIGKTMAEKLVINVSSEWLECLRNTQKNSNVADTLEKLKDIEIFLPADDKYMYSICVPADGTGDYMKLCEKPLIINVQYYSGEKMYKERFELPMKGINCLINTSNYVRMEQKKRDSLDEIGKQLEKIASET</sequence>
<evidence type="ECO:0000313" key="3">
    <source>
        <dbReference type="Proteomes" id="UP000078383"/>
    </source>
</evidence>
<gene>
    <name evidence="2" type="ORF">ERS852502_01068</name>
</gene>
<keyword evidence="1" id="KW-0812">Transmembrane</keyword>
<keyword evidence="1" id="KW-1133">Transmembrane helix</keyword>
<organism evidence="2 3">
    <name type="scientific">[Ruminococcus] torques</name>
    <dbReference type="NCBI Taxonomy" id="33039"/>
    <lineage>
        <taxon>Bacteria</taxon>
        <taxon>Bacillati</taxon>
        <taxon>Bacillota</taxon>
        <taxon>Clostridia</taxon>
        <taxon>Lachnospirales</taxon>
        <taxon>Lachnospiraceae</taxon>
        <taxon>Mediterraneibacter</taxon>
    </lineage>
</organism>
<evidence type="ECO:0000256" key="1">
    <source>
        <dbReference type="SAM" id="Phobius"/>
    </source>
</evidence>
<dbReference type="AlphaFoldDB" id="A0A174ZGN6"/>
<proteinExistence type="predicted"/>
<dbReference type="RefSeq" id="WP_055162933.1">
    <property type="nucleotide sequence ID" value="NZ_CZBX01000004.1"/>
</dbReference>
<feature type="transmembrane region" description="Helical" evidence="1">
    <location>
        <begin position="12"/>
        <end position="33"/>
    </location>
</feature>
<dbReference type="EMBL" id="CZBX01000004">
    <property type="protein sequence ID" value="CUQ85082.1"/>
    <property type="molecule type" value="Genomic_DNA"/>
</dbReference>
<accession>A0A174ZGN6</accession>